<feature type="signal peptide" evidence="1">
    <location>
        <begin position="1"/>
        <end position="23"/>
    </location>
</feature>
<dbReference type="Gene3D" id="2.60.120.560">
    <property type="entry name" value="Exo-inulinase, domain 1"/>
    <property type="match status" value="1"/>
</dbReference>
<sequence>MRVIILVVAISAALMLSSIVVHAQDAQTAAEIVASGIEISPADCGAGGAARRDWVVVADTTASSGNAMEYIRATTTEAADALAVCHAAALKNGDLSLRFKSSSGASHQAGGLALRMATPTDYYLVKIDVRRNRALLLQVRNGLEEEIVSVDADVAADLWHTLAVRAQDDRFTVYLDGVWIFTGYDKTFPHAGAIGLWAEPGSITRFDRITMGPTPKSPSWQ</sequence>
<dbReference type="InterPro" id="IPR013320">
    <property type="entry name" value="ConA-like_dom_sf"/>
</dbReference>
<proteinExistence type="predicted"/>
<gene>
    <name evidence="2" type="ORF">SAMN05444159_0074</name>
</gene>
<dbReference type="SUPFAM" id="SSF49899">
    <property type="entry name" value="Concanavalin A-like lectins/glucanases"/>
    <property type="match status" value="1"/>
</dbReference>
<feature type="chain" id="PRO_5012838938" evidence="1">
    <location>
        <begin position="24"/>
        <end position="221"/>
    </location>
</feature>
<keyword evidence="1" id="KW-0732">Signal</keyword>
<dbReference type="RefSeq" id="WP_079536018.1">
    <property type="nucleotide sequence ID" value="NZ_LT670844.1"/>
</dbReference>
<evidence type="ECO:0000313" key="2">
    <source>
        <dbReference type="EMBL" id="SHJ24506.1"/>
    </source>
</evidence>
<protein>
    <submittedName>
        <fullName evidence="2">Uncharacterized protein</fullName>
    </submittedName>
</protein>
<accession>A0A1M6HQS4</accession>
<organism evidence="2 3">
    <name type="scientific">Bradyrhizobium lablabi</name>
    <dbReference type="NCBI Taxonomy" id="722472"/>
    <lineage>
        <taxon>Bacteria</taxon>
        <taxon>Pseudomonadati</taxon>
        <taxon>Pseudomonadota</taxon>
        <taxon>Alphaproteobacteria</taxon>
        <taxon>Hyphomicrobiales</taxon>
        <taxon>Nitrobacteraceae</taxon>
        <taxon>Bradyrhizobium</taxon>
    </lineage>
</organism>
<dbReference type="EMBL" id="LT670844">
    <property type="protein sequence ID" value="SHJ24506.1"/>
    <property type="molecule type" value="Genomic_DNA"/>
</dbReference>
<reference evidence="2 3" key="1">
    <citation type="submission" date="2016-11" db="EMBL/GenBank/DDBJ databases">
        <authorList>
            <person name="Jaros S."/>
            <person name="Januszkiewicz K."/>
            <person name="Wedrychowicz H."/>
        </authorList>
    </citation>
    <scope>NUCLEOTIDE SEQUENCE [LARGE SCALE GENOMIC DNA]</scope>
    <source>
        <strain evidence="2 3">GAS499</strain>
    </source>
</reference>
<dbReference type="OrthoDB" id="9791814at2"/>
<dbReference type="AlphaFoldDB" id="A0A1M6HQS4"/>
<evidence type="ECO:0000256" key="1">
    <source>
        <dbReference type="SAM" id="SignalP"/>
    </source>
</evidence>
<name>A0A1M6HQS4_9BRAD</name>
<dbReference type="Proteomes" id="UP000189935">
    <property type="component" value="Chromosome I"/>
</dbReference>
<evidence type="ECO:0000313" key="3">
    <source>
        <dbReference type="Proteomes" id="UP000189935"/>
    </source>
</evidence>